<protein>
    <submittedName>
        <fullName evidence="3">Cupin domain-containing protein</fullName>
    </submittedName>
</protein>
<sequence length="143" mass="15252">MKPLLALAPLLLFAAEGLMAEDSASTFGPEGLTITPILEATETITGQPIHFPQGNNQLVAVLAEIEPGGQVGRHLHPVPLFVYMLEGQLSIEIEGHGIKTFDAGQGFAEVINTWHNGRNPGDVPARLLIVFSGQQGTPNLIRP</sequence>
<evidence type="ECO:0000313" key="3">
    <source>
        <dbReference type="EMBL" id="NAW14202.1"/>
    </source>
</evidence>
<feature type="signal peptide" evidence="1">
    <location>
        <begin position="1"/>
        <end position="20"/>
    </location>
</feature>
<gene>
    <name evidence="3" type="ORF">GRB80_15320</name>
</gene>
<dbReference type="InterPro" id="IPR013096">
    <property type="entry name" value="Cupin_2"/>
</dbReference>
<dbReference type="InterPro" id="IPR014710">
    <property type="entry name" value="RmlC-like_jellyroll"/>
</dbReference>
<dbReference type="InterPro" id="IPR011051">
    <property type="entry name" value="RmlC_Cupin_sf"/>
</dbReference>
<dbReference type="Gene3D" id="2.60.120.10">
    <property type="entry name" value="Jelly Rolls"/>
    <property type="match status" value="1"/>
</dbReference>
<accession>A0A7X4W1S0</accession>
<dbReference type="AlphaFoldDB" id="A0A7X4W1S0"/>
<keyword evidence="4" id="KW-1185">Reference proteome</keyword>
<evidence type="ECO:0000259" key="2">
    <source>
        <dbReference type="Pfam" id="PF07883"/>
    </source>
</evidence>
<evidence type="ECO:0000256" key="1">
    <source>
        <dbReference type="SAM" id="SignalP"/>
    </source>
</evidence>
<evidence type="ECO:0000313" key="4">
    <source>
        <dbReference type="Proteomes" id="UP000448235"/>
    </source>
</evidence>
<keyword evidence="1" id="KW-0732">Signal</keyword>
<dbReference type="PANTHER" id="PTHR38599:SF1">
    <property type="entry name" value="CUPIN DOMAIN PROTEIN (AFU_ORTHOLOGUE AFUA_3G13620)"/>
    <property type="match status" value="1"/>
</dbReference>
<dbReference type="PANTHER" id="PTHR38599">
    <property type="entry name" value="CUPIN DOMAIN PROTEIN (AFU_ORTHOLOGUE AFUA_3G13620)"/>
    <property type="match status" value="1"/>
</dbReference>
<dbReference type="Proteomes" id="UP000448235">
    <property type="component" value="Unassembled WGS sequence"/>
</dbReference>
<dbReference type="SUPFAM" id="SSF51182">
    <property type="entry name" value="RmlC-like cupins"/>
    <property type="match status" value="1"/>
</dbReference>
<comment type="caution">
    <text evidence="3">The sequence shown here is derived from an EMBL/GenBank/DDBJ whole genome shotgun (WGS) entry which is preliminary data.</text>
</comment>
<dbReference type="RefSeq" id="WP_161424107.1">
    <property type="nucleotide sequence ID" value="NZ_JARWMY010000025.1"/>
</dbReference>
<dbReference type="EMBL" id="WUTS01000001">
    <property type="protein sequence ID" value="NAW14202.1"/>
    <property type="molecule type" value="Genomic_DNA"/>
</dbReference>
<name>A0A7X4W1S0_9GAMM</name>
<reference evidence="3 4" key="1">
    <citation type="submission" date="2019-12" db="EMBL/GenBank/DDBJ databases">
        <title>Draft genome sequencing of Halomonas icarensis D1-1.</title>
        <authorList>
            <person name="Pandiyan K."/>
            <person name="Kushwaha P."/>
            <person name="Gowdham M."/>
            <person name="Chakdar H."/>
            <person name="Singh A."/>
            <person name="Kumar M."/>
            <person name="Saxena A.K."/>
        </authorList>
    </citation>
    <scope>NUCLEOTIDE SEQUENCE [LARGE SCALE GENOMIC DNA]</scope>
    <source>
        <strain evidence="3 4">D1-1</strain>
    </source>
</reference>
<dbReference type="CDD" id="cd02236">
    <property type="entry name" value="cupin_CV2614-like"/>
    <property type="match status" value="1"/>
</dbReference>
<feature type="chain" id="PRO_5030854173" evidence="1">
    <location>
        <begin position="21"/>
        <end position="143"/>
    </location>
</feature>
<proteinExistence type="predicted"/>
<feature type="domain" description="Cupin type-2" evidence="2">
    <location>
        <begin position="62"/>
        <end position="131"/>
    </location>
</feature>
<dbReference type="Pfam" id="PF07883">
    <property type="entry name" value="Cupin_2"/>
    <property type="match status" value="1"/>
</dbReference>
<organism evidence="3 4">
    <name type="scientific">Halomonas icarae</name>
    <dbReference type="NCBI Taxonomy" id="2691040"/>
    <lineage>
        <taxon>Bacteria</taxon>
        <taxon>Pseudomonadati</taxon>
        <taxon>Pseudomonadota</taxon>
        <taxon>Gammaproteobacteria</taxon>
        <taxon>Oceanospirillales</taxon>
        <taxon>Halomonadaceae</taxon>
        <taxon>Halomonas</taxon>
    </lineage>
</organism>